<dbReference type="Gene3D" id="1.10.10.10">
    <property type="entry name" value="Winged helix-like DNA-binding domain superfamily/Winged helix DNA-binding domain"/>
    <property type="match status" value="1"/>
</dbReference>
<dbReference type="SUPFAM" id="SSF52172">
    <property type="entry name" value="CheY-like"/>
    <property type="match status" value="1"/>
</dbReference>
<dbReference type="InterPro" id="IPR011006">
    <property type="entry name" value="CheY-like_superfamily"/>
</dbReference>
<sequence length="227" mass="25781">MSLVYIIEDEIKIAEILSDYLTKHAFEVRLLHSGENAVAEIIKGKPDLLILDVMLPGVSGFEICRQLRAMDNDVPIIMLTARVDEADRLEGLNIGADDYVCKPFLPNEVVARVNAIFRRINKSQSNGSNEPSTLISYRNITLDMEKYLCFVNGEETELTPVEQKILHTMITKPKRIFSREALMNTCYDDDRIINDRTIDSHMRNLRKKLGGSDSVIHTVYGVGYKCE</sequence>
<evidence type="ECO:0000256" key="2">
    <source>
        <dbReference type="ARBA" id="ARBA00023012"/>
    </source>
</evidence>
<dbReference type="Proteomes" id="UP000294656">
    <property type="component" value="Unassembled WGS sequence"/>
</dbReference>
<feature type="modified residue" description="4-aspartylphosphate" evidence="6">
    <location>
        <position position="52"/>
    </location>
</feature>
<dbReference type="GO" id="GO:0006355">
    <property type="term" value="P:regulation of DNA-templated transcription"/>
    <property type="evidence" value="ECO:0007669"/>
    <property type="project" value="InterPro"/>
</dbReference>
<proteinExistence type="predicted"/>
<feature type="domain" description="Response regulatory" evidence="8">
    <location>
        <begin position="3"/>
        <end position="117"/>
    </location>
</feature>
<dbReference type="PROSITE" id="PS50110">
    <property type="entry name" value="RESPONSE_REGULATORY"/>
    <property type="match status" value="1"/>
</dbReference>
<keyword evidence="11" id="KW-1185">Reference proteome</keyword>
<evidence type="ECO:0000256" key="4">
    <source>
        <dbReference type="ARBA" id="ARBA00023125"/>
    </source>
</evidence>
<name>A0A4R6MAF1_9GAMM</name>
<dbReference type="RefSeq" id="WP_133503455.1">
    <property type="nucleotide sequence ID" value="NZ_SNXC01000011.1"/>
</dbReference>
<organism evidence="10 11">
    <name type="scientific">Marinomonas balearica</name>
    <dbReference type="NCBI Taxonomy" id="491947"/>
    <lineage>
        <taxon>Bacteria</taxon>
        <taxon>Pseudomonadati</taxon>
        <taxon>Pseudomonadota</taxon>
        <taxon>Gammaproteobacteria</taxon>
        <taxon>Oceanospirillales</taxon>
        <taxon>Oceanospirillaceae</taxon>
        <taxon>Marinomonas</taxon>
    </lineage>
</organism>
<accession>A0A4R6MAF1</accession>
<dbReference type="InterPro" id="IPR016032">
    <property type="entry name" value="Sig_transdc_resp-reg_C-effctor"/>
</dbReference>
<dbReference type="InterPro" id="IPR001867">
    <property type="entry name" value="OmpR/PhoB-type_DNA-bd"/>
</dbReference>
<evidence type="ECO:0000259" key="9">
    <source>
        <dbReference type="PROSITE" id="PS51755"/>
    </source>
</evidence>
<evidence type="ECO:0000313" key="11">
    <source>
        <dbReference type="Proteomes" id="UP000294656"/>
    </source>
</evidence>
<dbReference type="GO" id="GO:0000156">
    <property type="term" value="F:phosphorelay response regulator activity"/>
    <property type="evidence" value="ECO:0007669"/>
    <property type="project" value="TreeGrafter"/>
</dbReference>
<dbReference type="Gene3D" id="6.10.250.690">
    <property type="match status" value="1"/>
</dbReference>
<dbReference type="CDD" id="cd17574">
    <property type="entry name" value="REC_OmpR"/>
    <property type="match status" value="1"/>
</dbReference>
<dbReference type="Pfam" id="PF00072">
    <property type="entry name" value="Response_reg"/>
    <property type="match status" value="1"/>
</dbReference>
<dbReference type="EMBL" id="SNXC01000011">
    <property type="protein sequence ID" value="TDO98045.1"/>
    <property type="molecule type" value="Genomic_DNA"/>
</dbReference>
<keyword evidence="1 6" id="KW-0597">Phosphoprotein</keyword>
<dbReference type="SMART" id="SM00862">
    <property type="entry name" value="Trans_reg_C"/>
    <property type="match status" value="1"/>
</dbReference>
<keyword evidence="4 7" id="KW-0238">DNA-binding</keyword>
<dbReference type="GO" id="GO:0000976">
    <property type="term" value="F:transcription cis-regulatory region binding"/>
    <property type="evidence" value="ECO:0007669"/>
    <property type="project" value="TreeGrafter"/>
</dbReference>
<evidence type="ECO:0000313" key="10">
    <source>
        <dbReference type="EMBL" id="TDO98045.1"/>
    </source>
</evidence>
<dbReference type="GO" id="GO:0005829">
    <property type="term" value="C:cytosol"/>
    <property type="evidence" value="ECO:0007669"/>
    <property type="project" value="TreeGrafter"/>
</dbReference>
<feature type="domain" description="OmpR/PhoB-type" evidence="9">
    <location>
        <begin position="132"/>
        <end position="227"/>
    </location>
</feature>
<dbReference type="Pfam" id="PF00486">
    <property type="entry name" value="Trans_reg_C"/>
    <property type="match status" value="1"/>
</dbReference>
<reference evidence="10 11" key="1">
    <citation type="submission" date="2019-03" db="EMBL/GenBank/DDBJ databases">
        <title>Genomic Encyclopedia of Type Strains, Phase III (KMG-III): the genomes of soil and plant-associated and newly described type strains.</title>
        <authorList>
            <person name="Whitman W."/>
        </authorList>
    </citation>
    <scope>NUCLEOTIDE SEQUENCE [LARGE SCALE GENOMIC DNA]</scope>
    <source>
        <strain evidence="10 11">CECT 7378</strain>
    </source>
</reference>
<protein>
    <submittedName>
        <fullName evidence="10">Two-component system response regulator BaeR</fullName>
    </submittedName>
</protein>
<dbReference type="InterPro" id="IPR001789">
    <property type="entry name" value="Sig_transdc_resp-reg_receiver"/>
</dbReference>
<gene>
    <name evidence="10" type="ORF">DFP79_1677</name>
</gene>
<evidence type="ECO:0000259" key="8">
    <source>
        <dbReference type="PROSITE" id="PS50110"/>
    </source>
</evidence>
<dbReference type="FunFam" id="3.40.50.2300:FF:000001">
    <property type="entry name" value="DNA-binding response regulator PhoB"/>
    <property type="match status" value="1"/>
</dbReference>
<comment type="caution">
    <text evidence="10">The sequence shown here is derived from an EMBL/GenBank/DDBJ whole genome shotgun (WGS) entry which is preliminary data.</text>
</comment>
<keyword evidence="3" id="KW-0805">Transcription regulation</keyword>
<dbReference type="PANTHER" id="PTHR48111:SF4">
    <property type="entry name" value="DNA-BINDING DUAL TRANSCRIPTIONAL REGULATOR OMPR"/>
    <property type="match status" value="1"/>
</dbReference>
<dbReference type="AlphaFoldDB" id="A0A4R6MAF1"/>
<evidence type="ECO:0000256" key="3">
    <source>
        <dbReference type="ARBA" id="ARBA00023015"/>
    </source>
</evidence>
<dbReference type="SUPFAM" id="SSF46894">
    <property type="entry name" value="C-terminal effector domain of the bipartite response regulators"/>
    <property type="match status" value="1"/>
</dbReference>
<dbReference type="PANTHER" id="PTHR48111">
    <property type="entry name" value="REGULATOR OF RPOS"/>
    <property type="match status" value="1"/>
</dbReference>
<dbReference type="OrthoDB" id="9802426at2"/>
<dbReference type="SMART" id="SM00448">
    <property type="entry name" value="REC"/>
    <property type="match status" value="1"/>
</dbReference>
<evidence type="ECO:0000256" key="6">
    <source>
        <dbReference type="PROSITE-ProRule" id="PRU00169"/>
    </source>
</evidence>
<evidence type="ECO:0000256" key="5">
    <source>
        <dbReference type="ARBA" id="ARBA00023163"/>
    </source>
</evidence>
<dbReference type="GO" id="GO:0032993">
    <property type="term" value="C:protein-DNA complex"/>
    <property type="evidence" value="ECO:0007669"/>
    <property type="project" value="TreeGrafter"/>
</dbReference>
<feature type="DNA-binding region" description="OmpR/PhoB-type" evidence="7">
    <location>
        <begin position="132"/>
        <end position="227"/>
    </location>
</feature>
<keyword evidence="2" id="KW-0902">Two-component regulatory system</keyword>
<dbReference type="CDD" id="cd00383">
    <property type="entry name" value="trans_reg_C"/>
    <property type="match status" value="1"/>
</dbReference>
<evidence type="ECO:0000256" key="7">
    <source>
        <dbReference type="PROSITE-ProRule" id="PRU01091"/>
    </source>
</evidence>
<dbReference type="InterPro" id="IPR039420">
    <property type="entry name" value="WalR-like"/>
</dbReference>
<dbReference type="Gene3D" id="3.40.50.2300">
    <property type="match status" value="1"/>
</dbReference>
<keyword evidence="5" id="KW-0804">Transcription</keyword>
<evidence type="ECO:0000256" key="1">
    <source>
        <dbReference type="ARBA" id="ARBA00022553"/>
    </source>
</evidence>
<dbReference type="InterPro" id="IPR036388">
    <property type="entry name" value="WH-like_DNA-bd_sf"/>
</dbReference>
<dbReference type="PROSITE" id="PS51755">
    <property type="entry name" value="OMPR_PHOB"/>
    <property type="match status" value="1"/>
</dbReference>